<name>D4F921_EDWTA</name>
<gene>
    <name evidence="1" type="ORF">EDWATA_03276</name>
</gene>
<dbReference type="Proteomes" id="UP000003692">
    <property type="component" value="Unassembled WGS sequence"/>
</dbReference>
<protein>
    <submittedName>
        <fullName evidence="1">Uncharacterized protein</fullName>
    </submittedName>
</protein>
<sequence length="40" mass="4215">MAPPSERAIFLCVSPRVPVAVACILHARQVPGVCLFVPAV</sequence>
<comment type="caution">
    <text evidence="1">The sequence shown here is derived from an EMBL/GenBank/DDBJ whole genome shotgun (WGS) entry which is preliminary data.</text>
</comment>
<accession>D4F921</accession>
<organism evidence="1 2">
    <name type="scientific">Edwardsiella tarda ATCC 23685</name>
    <dbReference type="NCBI Taxonomy" id="500638"/>
    <lineage>
        <taxon>Bacteria</taxon>
        <taxon>Pseudomonadati</taxon>
        <taxon>Pseudomonadota</taxon>
        <taxon>Gammaproteobacteria</taxon>
        <taxon>Enterobacterales</taxon>
        <taxon>Hafniaceae</taxon>
        <taxon>Edwardsiella</taxon>
    </lineage>
</organism>
<dbReference type="HOGENOM" id="CLU_3288758_0_0_6"/>
<proteinExistence type="predicted"/>
<dbReference type="EMBL" id="ADGK01000268">
    <property type="protein sequence ID" value="EFE21778.1"/>
    <property type="molecule type" value="Genomic_DNA"/>
</dbReference>
<evidence type="ECO:0000313" key="1">
    <source>
        <dbReference type="EMBL" id="EFE21778.1"/>
    </source>
</evidence>
<evidence type="ECO:0000313" key="2">
    <source>
        <dbReference type="Proteomes" id="UP000003692"/>
    </source>
</evidence>
<dbReference type="AlphaFoldDB" id="D4F921"/>
<reference evidence="1 2" key="1">
    <citation type="submission" date="2010-02" db="EMBL/GenBank/DDBJ databases">
        <authorList>
            <person name="Weinstock G."/>
            <person name="Sodergren E."/>
            <person name="Clifton S."/>
            <person name="Fulton L."/>
            <person name="Fulton B."/>
            <person name="Courtney L."/>
            <person name="Fronick C."/>
            <person name="Harrison M."/>
            <person name="Strong C."/>
            <person name="Farmer C."/>
            <person name="Delahaunty K."/>
            <person name="Markovic C."/>
            <person name="Hall O."/>
            <person name="Minx P."/>
            <person name="Tomlinson C."/>
            <person name="Mitreva M."/>
            <person name="Nelson J."/>
            <person name="Hou S."/>
            <person name="Wollam A."/>
            <person name="Pepin K.H."/>
            <person name="Johnson M."/>
            <person name="Bhonagiri V."/>
            <person name="Zhang X."/>
            <person name="Suruliraj S."/>
            <person name="Warren W."/>
            <person name="Chinwalla A."/>
            <person name="Mardis E.R."/>
            <person name="Wilson R.K."/>
        </authorList>
    </citation>
    <scope>NUCLEOTIDE SEQUENCE [LARGE SCALE GENOMIC DNA]</scope>
    <source>
        <strain evidence="1 2">ATCC 23685</strain>
    </source>
</reference>